<protein>
    <recommendedName>
        <fullName evidence="3">BTB domain-containing protein</fullName>
    </recommendedName>
</protein>
<proteinExistence type="predicted"/>
<keyword evidence="2" id="KW-1185">Reference proteome</keyword>
<dbReference type="AlphaFoldDB" id="A0A5C3PIC7"/>
<dbReference type="Proteomes" id="UP000308197">
    <property type="component" value="Unassembled WGS sequence"/>
</dbReference>
<evidence type="ECO:0000313" key="1">
    <source>
        <dbReference type="EMBL" id="TFK89041.1"/>
    </source>
</evidence>
<dbReference type="EMBL" id="ML211090">
    <property type="protein sequence ID" value="TFK89041.1"/>
    <property type="molecule type" value="Genomic_DNA"/>
</dbReference>
<evidence type="ECO:0008006" key="3">
    <source>
        <dbReference type="Google" id="ProtNLM"/>
    </source>
</evidence>
<sequence>MSASSPPYLLRSSSCRNVITAPNVEANSAKKQFERANAKESDSATRDTMFYSDHVVFQVGRRLFKLPRRKFEEESEVFKDMFALPAPSSSNSTTAEGDSDEHPLVLEGIEESEFRNLLRVMFRPQYGPPSWERVDKELSADEWISVLKLTTMWQFPVLRKVAIDNLVPLLGGQDGDAVRWIGLARTYDVHEWMFPALDKLAQRREPLRLHEAELLGIATAVKMAEVRESRDRASAGSQSGSYYGRPYHSFGDEIRRVFKDELASGKT</sequence>
<accession>A0A5C3PIC7</accession>
<dbReference type="InterPro" id="IPR011333">
    <property type="entry name" value="SKP1/BTB/POZ_sf"/>
</dbReference>
<name>A0A5C3PIC7_9APHY</name>
<dbReference type="InParanoid" id="A0A5C3PIC7"/>
<dbReference type="STRING" id="1314778.A0A5C3PIC7"/>
<organism evidence="1 2">
    <name type="scientific">Polyporus arcularius HHB13444</name>
    <dbReference type="NCBI Taxonomy" id="1314778"/>
    <lineage>
        <taxon>Eukaryota</taxon>
        <taxon>Fungi</taxon>
        <taxon>Dikarya</taxon>
        <taxon>Basidiomycota</taxon>
        <taxon>Agaricomycotina</taxon>
        <taxon>Agaricomycetes</taxon>
        <taxon>Polyporales</taxon>
        <taxon>Polyporaceae</taxon>
        <taxon>Polyporus</taxon>
    </lineage>
</organism>
<reference evidence="1 2" key="1">
    <citation type="journal article" date="2019" name="Nat. Ecol. Evol.">
        <title>Megaphylogeny resolves global patterns of mushroom evolution.</title>
        <authorList>
            <person name="Varga T."/>
            <person name="Krizsan K."/>
            <person name="Foldi C."/>
            <person name="Dima B."/>
            <person name="Sanchez-Garcia M."/>
            <person name="Sanchez-Ramirez S."/>
            <person name="Szollosi G.J."/>
            <person name="Szarkandi J.G."/>
            <person name="Papp V."/>
            <person name="Albert L."/>
            <person name="Andreopoulos W."/>
            <person name="Angelini C."/>
            <person name="Antonin V."/>
            <person name="Barry K.W."/>
            <person name="Bougher N.L."/>
            <person name="Buchanan P."/>
            <person name="Buyck B."/>
            <person name="Bense V."/>
            <person name="Catcheside P."/>
            <person name="Chovatia M."/>
            <person name="Cooper J."/>
            <person name="Damon W."/>
            <person name="Desjardin D."/>
            <person name="Finy P."/>
            <person name="Geml J."/>
            <person name="Haridas S."/>
            <person name="Hughes K."/>
            <person name="Justo A."/>
            <person name="Karasinski D."/>
            <person name="Kautmanova I."/>
            <person name="Kiss B."/>
            <person name="Kocsube S."/>
            <person name="Kotiranta H."/>
            <person name="LaButti K.M."/>
            <person name="Lechner B.E."/>
            <person name="Liimatainen K."/>
            <person name="Lipzen A."/>
            <person name="Lukacs Z."/>
            <person name="Mihaltcheva S."/>
            <person name="Morgado L.N."/>
            <person name="Niskanen T."/>
            <person name="Noordeloos M.E."/>
            <person name="Ohm R.A."/>
            <person name="Ortiz-Santana B."/>
            <person name="Ovrebo C."/>
            <person name="Racz N."/>
            <person name="Riley R."/>
            <person name="Savchenko A."/>
            <person name="Shiryaev A."/>
            <person name="Soop K."/>
            <person name="Spirin V."/>
            <person name="Szebenyi C."/>
            <person name="Tomsovsky M."/>
            <person name="Tulloss R.E."/>
            <person name="Uehling J."/>
            <person name="Grigoriev I.V."/>
            <person name="Vagvolgyi C."/>
            <person name="Papp T."/>
            <person name="Martin F.M."/>
            <person name="Miettinen O."/>
            <person name="Hibbett D.S."/>
            <person name="Nagy L.G."/>
        </authorList>
    </citation>
    <scope>NUCLEOTIDE SEQUENCE [LARGE SCALE GENOMIC DNA]</scope>
    <source>
        <strain evidence="1 2">HHB13444</strain>
    </source>
</reference>
<gene>
    <name evidence="1" type="ORF">K466DRAFT_598132</name>
</gene>
<evidence type="ECO:0000313" key="2">
    <source>
        <dbReference type="Proteomes" id="UP000308197"/>
    </source>
</evidence>
<dbReference type="Gene3D" id="3.30.710.10">
    <property type="entry name" value="Potassium Channel Kv1.1, Chain A"/>
    <property type="match status" value="1"/>
</dbReference>